<proteinExistence type="predicted"/>
<name>A0A927DPR6_KLEPN</name>
<organism evidence="1 2">
    <name type="scientific">Klebsiella pneumoniae</name>
    <dbReference type="NCBI Taxonomy" id="573"/>
    <lineage>
        <taxon>Bacteria</taxon>
        <taxon>Pseudomonadati</taxon>
        <taxon>Pseudomonadota</taxon>
        <taxon>Gammaproteobacteria</taxon>
        <taxon>Enterobacterales</taxon>
        <taxon>Enterobacteriaceae</taxon>
        <taxon>Klebsiella/Raoultella group</taxon>
        <taxon>Klebsiella</taxon>
        <taxon>Klebsiella pneumoniae complex</taxon>
    </lineage>
</organism>
<comment type="caution">
    <text evidence="1">The sequence shown here is derived from an EMBL/GenBank/DDBJ whole genome shotgun (WGS) entry which is preliminary data.</text>
</comment>
<reference evidence="1" key="1">
    <citation type="submission" date="2020-07" db="EMBL/GenBank/DDBJ databases">
        <title>Clinical and genomic characterization of carbapenemase-producing Enterobacterales causing secondary infections during the COVID-19 crisis at a New York City hospital.</title>
        <authorList>
            <person name="Gomez-Simmonds A."/>
            <person name="Annavajhala M.K."/>
            <person name="Uhlemann A.-C."/>
        </authorList>
    </citation>
    <scope>NUCLEOTIDE SEQUENCE</scope>
    <source>
        <strain evidence="1">NK1593</strain>
    </source>
</reference>
<protein>
    <submittedName>
        <fullName evidence="1">Uncharacterized protein</fullName>
    </submittedName>
</protein>
<dbReference type="EMBL" id="JACXTE010000001">
    <property type="protein sequence ID" value="MBD3708426.1"/>
    <property type="molecule type" value="Genomic_DNA"/>
</dbReference>
<accession>A0A927DPR6</accession>
<evidence type="ECO:0000313" key="2">
    <source>
        <dbReference type="Proteomes" id="UP000657739"/>
    </source>
</evidence>
<dbReference type="Proteomes" id="UP000657739">
    <property type="component" value="Unassembled WGS sequence"/>
</dbReference>
<dbReference type="AlphaFoldDB" id="A0A927DPR6"/>
<evidence type="ECO:0000313" key="1">
    <source>
        <dbReference type="EMBL" id="MBD3708426.1"/>
    </source>
</evidence>
<gene>
    <name evidence="1" type="ORF">IE987_20690</name>
</gene>
<sequence>MQITLEYSSVSHAKWPVRPDRPVHYFPPFRGRIIHTVARCLRSVSLACRKGA</sequence>